<name>A0AAN8U138_SOLBU</name>
<evidence type="ECO:0000259" key="3">
    <source>
        <dbReference type="Pfam" id="PF23286"/>
    </source>
</evidence>
<dbReference type="Proteomes" id="UP001371456">
    <property type="component" value="Unassembled WGS sequence"/>
</dbReference>
<keyword evidence="5" id="KW-1185">Reference proteome</keyword>
<feature type="region of interest" description="Disordered" evidence="2">
    <location>
        <begin position="86"/>
        <end position="118"/>
    </location>
</feature>
<evidence type="ECO:0000313" key="5">
    <source>
        <dbReference type="Proteomes" id="UP001371456"/>
    </source>
</evidence>
<dbReference type="InterPro" id="IPR044974">
    <property type="entry name" value="Disease_R_plants"/>
</dbReference>
<feature type="domain" description="Disease resistance protein RPS4B/Roq1-like leucine-rich repeats" evidence="3">
    <location>
        <begin position="193"/>
        <end position="404"/>
    </location>
</feature>
<keyword evidence="1" id="KW-0611">Plant defense</keyword>
<gene>
    <name evidence="4" type="ORF">RDI58_004145</name>
</gene>
<dbReference type="PANTHER" id="PTHR11017:SF368">
    <property type="entry name" value="TIR DOMAIN-CONTAINING PROTEIN"/>
    <property type="match status" value="1"/>
</dbReference>
<evidence type="ECO:0000256" key="1">
    <source>
        <dbReference type="ARBA" id="ARBA00022821"/>
    </source>
</evidence>
<dbReference type="InterPro" id="IPR058546">
    <property type="entry name" value="RPS4B/Roq1-like_LRR"/>
</dbReference>
<dbReference type="SUPFAM" id="SSF52058">
    <property type="entry name" value="L domain-like"/>
    <property type="match status" value="1"/>
</dbReference>
<dbReference type="Pfam" id="PF23286">
    <property type="entry name" value="LRR_13"/>
    <property type="match status" value="1"/>
</dbReference>
<dbReference type="GO" id="GO:0006952">
    <property type="term" value="P:defense response"/>
    <property type="evidence" value="ECO:0007669"/>
    <property type="project" value="InterPro"/>
</dbReference>
<dbReference type="InterPro" id="IPR032675">
    <property type="entry name" value="LRR_dom_sf"/>
</dbReference>
<dbReference type="AlphaFoldDB" id="A0AAN8U138"/>
<proteinExistence type="predicted"/>
<evidence type="ECO:0000256" key="2">
    <source>
        <dbReference type="SAM" id="MobiDB-lite"/>
    </source>
</evidence>
<protein>
    <recommendedName>
        <fullName evidence="3">Disease resistance protein RPS4B/Roq1-like leucine-rich repeats domain-containing protein</fullName>
    </recommendedName>
</protein>
<dbReference type="Gene3D" id="3.80.10.10">
    <property type="entry name" value="Ribonuclease Inhibitor"/>
    <property type="match status" value="2"/>
</dbReference>
<sequence>MMHPLVRDMGREIIRQESPKYPERRSRLWHYRDSFKVLKEKNGSDIIQGLNLRSCAEKDKPPRSFHHPTTQEYLQECANIMRKIRLSRQNDPPRQPQPRKVLLYGSNNKNSKSKKQLKGNYKEFPRSLRWLCWHKLPYKCLPDGLPLEEVVALEMRHSRLHHLFQGNKVLNALKILNLSHSEGLSCTPDFSKLPNLERIILKYCTRLIEIDKSIGGLKRLLILNLRGCQSLRKLPRCISNLHSLEKIIQYGCLKLVWSSLELNKMQSLLELDASGTANDQVSTSVRKKHLLMCSLVSSPRKSPGILLTTVSDTLVTLSLIGCGLSSDLIPEELGDFSMLRNLFLSENPIHSLPERIKRLTNLRKLELENCEQLEYLPEIPASVKILSTWQCRSLQRIHNLPNLLTTLNFLGLSCNKIIEGQEMFQLKCISSFDADLISVLGLPNLSDMKVDLYNSLTLTRWKGPIQGLSEFGIFSSSFHGSELPNRLSYNSMGSSSISFDVPNHDIQGLNLYVIYENARASYCTRRNKFWNEFHVRVANKTKDLR</sequence>
<evidence type="ECO:0000313" key="4">
    <source>
        <dbReference type="EMBL" id="KAK6796444.1"/>
    </source>
</evidence>
<dbReference type="EMBL" id="JBANQN010000002">
    <property type="protein sequence ID" value="KAK6796444.1"/>
    <property type="molecule type" value="Genomic_DNA"/>
</dbReference>
<reference evidence="4 5" key="1">
    <citation type="submission" date="2024-02" db="EMBL/GenBank/DDBJ databases">
        <title>de novo genome assembly of Solanum bulbocastanum strain 11H21.</title>
        <authorList>
            <person name="Hosaka A.J."/>
        </authorList>
    </citation>
    <scope>NUCLEOTIDE SEQUENCE [LARGE SCALE GENOMIC DNA]</scope>
    <source>
        <tissue evidence="4">Young leaves</tissue>
    </source>
</reference>
<dbReference type="GO" id="GO:0005524">
    <property type="term" value="F:ATP binding"/>
    <property type="evidence" value="ECO:0007669"/>
    <property type="project" value="UniProtKB-KW"/>
</dbReference>
<comment type="caution">
    <text evidence="4">The sequence shown here is derived from an EMBL/GenBank/DDBJ whole genome shotgun (WGS) entry which is preliminary data.</text>
</comment>
<dbReference type="PANTHER" id="PTHR11017">
    <property type="entry name" value="LEUCINE-RICH REPEAT-CONTAINING PROTEIN"/>
    <property type="match status" value="1"/>
</dbReference>
<organism evidence="4 5">
    <name type="scientific">Solanum bulbocastanum</name>
    <name type="common">Wild potato</name>
    <dbReference type="NCBI Taxonomy" id="147425"/>
    <lineage>
        <taxon>Eukaryota</taxon>
        <taxon>Viridiplantae</taxon>
        <taxon>Streptophyta</taxon>
        <taxon>Embryophyta</taxon>
        <taxon>Tracheophyta</taxon>
        <taxon>Spermatophyta</taxon>
        <taxon>Magnoliopsida</taxon>
        <taxon>eudicotyledons</taxon>
        <taxon>Gunneridae</taxon>
        <taxon>Pentapetalae</taxon>
        <taxon>asterids</taxon>
        <taxon>lamiids</taxon>
        <taxon>Solanales</taxon>
        <taxon>Solanaceae</taxon>
        <taxon>Solanoideae</taxon>
        <taxon>Solaneae</taxon>
        <taxon>Solanum</taxon>
    </lineage>
</organism>
<accession>A0AAN8U138</accession>